<dbReference type="GeneID" id="4836726"/>
<sequence length="616" mass="69527">MVPPKRKASGAFSGATGTPKKHKPSESPTPEELKQFYESTLKLVFDLRDESTDEQVAFPFVKVPSKKLYPDYYEIISHPIALHDISKKINKGKYSEYATIDEYVDDFQLLLDNAAKYNDPESWIVTGAQQIYDFVVKQKTVFLDRIASEHASAAAKSSETHHKLKLKLKEPAEDKSGVTFARLPQICSELLQDVITHDFPDEGIISSPFMEEVDLDEYPDYINYVEKPMAFNTVVTQLGRKKMFSPKNSVLENIQKFSDMTTLIFANAQAYNDPSSEIYQDSVKLQNLFNEKIDVLKSQIEDSKSAKLKLKLSKPKLKLSLGAPEEPHVPKKRGRKKKVVVQEEIKQEEEQDVDTRDSLVDDNDDSRDSIDDQEFKSGVLAAEKFTPNTLGKSAPTIPVTDTAIQETSISSSITVVSQTSQYAYQKVQQTNIPLQRHQDLKKALFPTHHVVPLTSLFDYRVPSNGFSTQAYTITLPPEVSPLVTFKATLHSILYEIKSGDMIDGHTYLNSGSEEDFQCKLFVNDEEVSTAGDCFEEKGPDDTDLLAVSFDLKLNYGLNCLSFECKVAPSLSKRMRSSLKQDEGEETSGRHTRHQLQQLKMTWDVETINFYVICNSS</sequence>
<keyword evidence="12" id="KW-1185">Reference proteome</keyword>
<dbReference type="PANTHER" id="PTHR16062:SF22">
    <property type="entry name" value="HISTONE-LYSINE N-METHYLTRANSFERASE ASH1L"/>
    <property type="match status" value="1"/>
</dbReference>
<dbReference type="KEGG" id="pic:PICST_42490"/>
<gene>
    <name evidence="11" type="ORF">PICST_42490</name>
</gene>
<keyword evidence="5 8" id="KW-0103">Bromodomain</keyword>
<dbReference type="PANTHER" id="PTHR16062">
    <property type="entry name" value="SWI/SNF-RELATED"/>
    <property type="match status" value="1"/>
</dbReference>
<evidence type="ECO:0000256" key="9">
    <source>
        <dbReference type="SAM" id="MobiDB-lite"/>
    </source>
</evidence>
<dbReference type="SMART" id="SM00297">
    <property type="entry name" value="BROMO"/>
    <property type="match status" value="2"/>
</dbReference>
<keyword evidence="4" id="KW-0805">Transcription regulation</keyword>
<evidence type="ECO:0000256" key="6">
    <source>
        <dbReference type="ARBA" id="ARBA00023163"/>
    </source>
</evidence>
<protein>
    <recommendedName>
        <fullName evidence="10">Bromo domain-containing protein</fullName>
    </recommendedName>
</protein>
<keyword evidence="2" id="KW-0677">Repeat</keyword>
<dbReference type="InterPro" id="IPR037382">
    <property type="entry name" value="Rsc/polybromo"/>
</dbReference>
<dbReference type="Gene3D" id="1.20.920.10">
    <property type="entry name" value="Bromodomain-like"/>
    <property type="match status" value="2"/>
</dbReference>
<dbReference type="eggNOG" id="KOG1827">
    <property type="taxonomic scope" value="Eukaryota"/>
</dbReference>
<evidence type="ECO:0000256" key="3">
    <source>
        <dbReference type="ARBA" id="ARBA00022853"/>
    </source>
</evidence>
<dbReference type="InterPro" id="IPR001487">
    <property type="entry name" value="Bromodomain"/>
</dbReference>
<comment type="subcellular location">
    <subcellularLocation>
        <location evidence="1">Nucleus</location>
    </subcellularLocation>
</comment>
<evidence type="ECO:0000256" key="5">
    <source>
        <dbReference type="ARBA" id="ARBA00023117"/>
    </source>
</evidence>
<feature type="domain" description="Bromo" evidence="10">
    <location>
        <begin position="52"/>
        <end position="125"/>
    </location>
</feature>
<proteinExistence type="predicted"/>
<dbReference type="EMBL" id="CP000496">
    <property type="protein sequence ID" value="ABN64742.2"/>
    <property type="molecule type" value="Genomic_DNA"/>
</dbReference>
<name>A3LMT3_PICST</name>
<keyword evidence="6" id="KW-0804">Transcription</keyword>
<dbReference type="PROSITE" id="PS50014">
    <property type="entry name" value="BROMODOMAIN_2"/>
    <property type="match status" value="2"/>
</dbReference>
<dbReference type="AlphaFoldDB" id="A3LMT3"/>
<evidence type="ECO:0000256" key="4">
    <source>
        <dbReference type="ARBA" id="ARBA00023015"/>
    </source>
</evidence>
<keyword evidence="7" id="KW-0539">Nucleus</keyword>
<feature type="domain" description="Bromo" evidence="10">
    <location>
        <begin position="201"/>
        <end position="279"/>
    </location>
</feature>
<dbReference type="OrthoDB" id="1742084at2759"/>
<dbReference type="Pfam" id="PF00439">
    <property type="entry name" value="Bromodomain"/>
    <property type="match status" value="2"/>
</dbReference>
<evidence type="ECO:0000313" key="12">
    <source>
        <dbReference type="Proteomes" id="UP000002258"/>
    </source>
</evidence>
<evidence type="ECO:0000259" key="10">
    <source>
        <dbReference type="PROSITE" id="PS50014"/>
    </source>
</evidence>
<dbReference type="InParanoid" id="A3LMT3"/>
<dbReference type="GO" id="GO:0016586">
    <property type="term" value="C:RSC-type complex"/>
    <property type="evidence" value="ECO:0007669"/>
    <property type="project" value="InterPro"/>
</dbReference>
<evidence type="ECO:0000313" key="11">
    <source>
        <dbReference type="EMBL" id="ABN64742.2"/>
    </source>
</evidence>
<evidence type="ECO:0000256" key="1">
    <source>
        <dbReference type="ARBA" id="ARBA00004123"/>
    </source>
</evidence>
<evidence type="ECO:0000256" key="2">
    <source>
        <dbReference type="ARBA" id="ARBA00022737"/>
    </source>
</evidence>
<dbReference type="OMA" id="FQCKLFV"/>
<accession>A3LMT3</accession>
<dbReference type="InterPro" id="IPR036427">
    <property type="entry name" value="Bromodomain-like_sf"/>
</dbReference>
<reference evidence="11 12" key="1">
    <citation type="journal article" date="2007" name="Nat. Biotechnol.">
        <title>Genome sequence of the lignocellulose-bioconverting and xylose-fermenting yeast Pichia stipitis.</title>
        <authorList>
            <person name="Jeffries T.W."/>
            <person name="Grigoriev I.V."/>
            <person name="Grimwood J."/>
            <person name="Laplaza J.M."/>
            <person name="Aerts A."/>
            <person name="Salamov A."/>
            <person name="Schmutz J."/>
            <person name="Lindquist E."/>
            <person name="Dehal P."/>
            <person name="Shapiro H."/>
            <person name="Jin Y.S."/>
            <person name="Passoth V."/>
            <person name="Richardson P.M."/>
        </authorList>
    </citation>
    <scope>NUCLEOTIDE SEQUENCE [LARGE SCALE GENOMIC DNA]</scope>
    <source>
        <strain evidence="12">ATCC 58785 / CBS 6054 / NBRC 10063 / NRRL Y-11545</strain>
    </source>
</reference>
<dbReference type="GO" id="GO:0006368">
    <property type="term" value="P:transcription elongation by RNA polymerase II"/>
    <property type="evidence" value="ECO:0007669"/>
    <property type="project" value="TreeGrafter"/>
</dbReference>
<feature type="region of interest" description="Disordered" evidence="9">
    <location>
        <begin position="1"/>
        <end position="32"/>
    </location>
</feature>
<keyword evidence="3" id="KW-0156">Chromatin regulator</keyword>
<feature type="compositionally biased region" description="Basic residues" evidence="9">
    <location>
        <begin position="330"/>
        <end position="339"/>
    </location>
</feature>
<feature type="region of interest" description="Disordered" evidence="9">
    <location>
        <begin position="319"/>
        <end position="373"/>
    </location>
</feature>
<dbReference type="GO" id="GO:0003682">
    <property type="term" value="F:chromatin binding"/>
    <property type="evidence" value="ECO:0007669"/>
    <property type="project" value="TreeGrafter"/>
</dbReference>
<evidence type="ECO:0000256" key="7">
    <source>
        <dbReference type="ARBA" id="ARBA00023242"/>
    </source>
</evidence>
<dbReference type="STRING" id="322104.A3LMT3"/>
<dbReference type="CDD" id="cd04369">
    <property type="entry name" value="Bromodomain"/>
    <property type="match status" value="2"/>
</dbReference>
<dbReference type="Proteomes" id="UP000002258">
    <property type="component" value="Chromosome 2"/>
</dbReference>
<evidence type="ECO:0000256" key="8">
    <source>
        <dbReference type="PROSITE-ProRule" id="PRU00035"/>
    </source>
</evidence>
<organism evidence="11 12">
    <name type="scientific">Scheffersomyces stipitis (strain ATCC 58785 / CBS 6054 / NBRC 10063 / NRRL Y-11545)</name>
    <name type="common">Yeast</name>
    <name type="synonym">Pichia stipitis</name>
    <dbReference type="NCBI Taxonomy" id="322104"/>
    <lineage>
        <taxon>Eukaryota</taxon>
        <taxon>Fungi</taxon>
        <taxon>Dikarya</taxon>
        <taxon>Ascomycota</taxon>
        <taxon>Saccharomycotina</taxon>
        <taxon>Pichiomycetes</taxon>
        <taxon>Debaryomycetaceae</taxon>
        <taxon>Scheffersomyces</taxon>
    </lineage>
</organism>
<dbReference type="PRINTS" id="PR00503">
    <property type="entry name" value="BROMODOMAIN"/>
</dbReference>
<dbReference type="SUPFAM" id="SSF47370">
    <property type="entry name" value="Bromodomain"/>
    <property type="match status" value="2"/>
</dbReference>
<dbReference type="RefSeq" id="XP_001382771.2">
    <property type="nucleotide sequence ID" value="XM_001382734.1"/>
</dbReference>
<dbReference type="HOGENOM" id="CLU_035525_0_0_1"/>
<dbReference type="GO" id="GO:0006338">
    <property type="term" value="P:chromatin remodeling"/>
    <property type="evidence" value="ECO:0007669"/>
    <property type="project" value="InterPro"/>
</dbReference>